<feature type="compositionally biased region" description="Basic and acidic residues" evidence="1">
    <location>
        <begin position="464"/>
        <end position="483"/>
    </location>
</feature>
<proteinExistence type="predicted"/>
<comment type="caution">
    <text evidence="2">The sequence shown here is derived from an EMBL/GenBank/DDBJ whole genome shotgun (WGS) entry which is preliminary data.</text>
</comment>
<gene>
    <name evidence="2" type="ORF">RRG08_044369</name>
</gene>
<protein>
    <submittedName>
        <fullName evidence="2">Uncharacterized protein</fullName>
    </submittedName>
</protein>
<name>A0AAE1A8P7_9GAST</name>
<dbReference type="PANTHER" id="PTHR39940">
    <property type="entry name" value="PROTHORACICOTROPIC HORMONE, ISOFORM F"/>
    <property type="match status" value="1"/>
</dbReference>
<dbReference type="EMBL" id="JAWDGP010002420">
    <property type="protein sequence ID" value="KAK3783364.1"/>
    <property type="molecule type" value="Genomic_DNA"/>
</dbReference>
<reference evidence="2" key="1">
    <citation type="journal article" date="2023" name="G3 (Bethesda)">
        <title>A reference genome for the long-term kleptoplast-retaining sea slug Elysia crispata morphotype clarki.</title>
        <authorList>
            <person name="Eastman K.E."/>
            <person name="Pendleton A.L."/>
            <person name="Shaikh M.A."/>
            <person name="Suttiyut T."/>
            <person name="Ogas R."/>
            <person name="Tomko P."/>
            <person name="Gavelis G."/>
            <person name="Widhalm J.R."/>
            <person name="Wisecaver J.H."/>
        </authorList>
    </citation>
    <scope>NUCLEOTIDE SEQUENCE</scope>
    <source>
        <strain evidence="2">ECLA1</strain>
    </source>
</reference>
<feature type="compositionally biased region" description="Low complexity" evidence="1">
    <location>
        <begin position="202"/>
        <end position="213"/>
    </location>
</feature>
<feature type="compositionally biased region" description="Acidic residues" evidence="1">
    <location>
        <begin position="448"/>
        <end position="463"/>
    </location>
</feature>
<feature type="region of interest" description="Disordered" evidence="1">
    <location>
        <begin position="448"/>
        <end position="609"/>
    </location>
</feature>
<dbReference type="SUPFAM" id="SSF57501">
    <property type="entry name" value="Cystine-knot cytokines"/>
    <property type="match status" value="1"/>
</dbReference>
<dbReference type="PANTHER" id="PTHR39940:SF1">
    <property type="entry name" value="PROTHORACICOTROPIC HORMONE, ISOFORM F"/>
    <property type="match status" value="1"/>
</dbReference>
<feature type="compositionally biased region" description="Basic residues" evidence="1">
    <location>
        <begin position="518"/>
        <end position="535"/>
    </location>
</feature>
<dbReference type="InterPro" id="IPR052876">
    <property type="entry name" value="Insect_Hormone_Regulators"/>
</dbReference>
<feature type="region of interest" description="Disordered" evidence="1">
    <location>
        <begin position="161"/>
        <end position="213"/>
    </location>
</feature>
<evidence type="ECO:0000313" key="3">
    <source>
        <dbReference type="Proteomes" id="UP001283361"/>
    </source>
</evidence>
<keyword evidence="3" id="KW-1185">Reference proteome</keyword>
<feature type="compositionally biased region" description="Low complexity" evidence="1">
    <location>
        <begin position="547"/>
        <end position="571"/>
    </location>
</feature>
<feature type="compositionally biased region" description="Basic residues" evidence="1">
    <location>
        <begin position="484"/>
        <end position="493"/>
    </location>
</feature>
<accession>A0AAE1A8P7</accession>
<feature type="compositionally biased region" description="Basic and acidic residues" evidence="1">
    <location>
        <begin position="587"/>
        <end position="609"/>
    </location>
</feature>
<feature type="compositionally biased region" description="Basic and acidic residues" evidence="1">
    <location>
        <begin position="494"/>
        <end position="506"/>
    </location>
</feature>
<feature type="compositionally biased region" description="Basic and acidic residues" evidence="1">
    <location>
        <begin position="391"/>
        <end position="403"/>
    </location>
</feature>
<organism evidence="2 3">
    <name type="scientific">Elysia crispata</name>
    <name type="common">lettuce slug</name>
    <dbReference type="NCBI Taxonomy" id="231223"/>
    <lineage>
        <taxon>Eukaryota</taxon>
        <taxon>Metazoa</taxon>
        <taxon>Spiralia</taxon>
        <taxon>Lophotrochozoa</taxon>
        <taxon>Mollusca</taxon>
        <taxon>Gastropoda</taxon>
        <taxon>Heterobranchia</taxon>
        <taxon>Euthyneura</taxon>
        <taxon>Panpulmonata</taxon>
        <taxon>Sacoglossa</taxon>
        <taxon>Placobranchoidea</taxon>
        <taxon>Plakobranchidae</taxon>
        <taxon>Elysia</taxon>
    </lineage>
</organism>
<evidence type="ECO:0000256" key="1">
    <source>
        <dbReference type="SAM" id="MobiDB-lite"/>
    </source>
</evidence>
<sequence length="751" mass="86005">MGLSAISASPQKTMFLLYEDKFCLITLPLESLASQVFHLLQASIDQENLASQGFFLLVKTALLARGEAALQGTFPSAPTAAATTICVPEDAPFCWCRMLTPPARAPRGDPDMTRRLADRAHVRRQGQTRCYVGQLHSTEQPTVPAPAHTPQVLSSLYSLSRPHVSEPAREDPHTAASWSSTARLPDPHLSFPLSPENSGHCSSSNSISQSKISQIKSPPSELLSCSWRLPQLLPQHRLQSEHCAVWQEEDRYTATHSQFAPHKPHETRRTTVFEEKRYQRSHSEIQVPRPCHEQSWTVVIRQGRRFIPTSLIVLCFLLLLPRSLVAKPASASEREGPGHLILNTPLCKPVSNEDLQRMMGPYFDSSKMAADMPSDYSYHSDHSSASGFQGDDPRASHAQRSDDLVQEEILSTLDQESSWADDDDEEDEEMGDERVWVKEKEVVESIYNDEEGMEETLEEEEKTIDEPRPLWRASRPEPPEKASGKYKHKHRQHRADLDDSREDYPSRQRVFMDSYAYMRRRRRKRSPQVRSRSRRRDVLSKRGEFVNSKYNKSSDSSNDNNDNWASNAKANGAKRNGRTVSSYNGRQLKDTKNRGDDQSVKNEDADKPSDIGALPLKIAVSRKDKKLRKSLKKKFRQNAKYLLKRRPPWECRMTSKTLIMKQGIFPRVLVDGNCGVDRKCFYRLYDCKPQRYNIRLMQRDPNHCNPLPKVGNITVFEERWNLITKQITVGCNCVNAQKFKNRRRSRRRTNR</sequence>
<feature type="compositionally biased region" description="Basic and acidic residues" evidence="1">
    <location>
        <begin position="163"/>
        <end position="173"/>
    </location>
</feature>
<dbReference type="Proteomes" id="UP001283361">
    <property type="component" value="Unassembled WGS sequence"/>
</dbReference>
<dbReference type="InterPro" id="IPR029034">
    <property type="entry name" value="Cystine-knot_cytokine"/>
</dbReference>
<dbReference type="AlphaFoldDB" id="A0AAE1A8P7"/>
<evidence type="ECO:0000313" key="2">
    <source>
        <dbReference type="EMBL" id="KAK3783364.1"/>
    </source>
</evidence>
<feature type="compositionally biased region" description="Acidic residues" evidence="1">
    <location>
        <begin position="419"/>
        <end position="431"/>
    </location>
</feature>
<feature type="region of interest" description="Disordered" evidence="1">
    <location>
        <begin position="374"/>
        <end position="434"/>
    </location>
</feature>